<dbReference type="SUPFAM" id="SSF57850">
    <property type="entry name" value="RING/U-box"/>
    <property type="match status" value="2"/>
</dbReference>
<dbReference type="GO" id="GO:0061630">
    <property type="term" value="F:ubiquitin protein ligase activity"/>
    <property type="evidence" value="ECO:0007669"/>
    <property type="project" value="UniProtKB-EC"/>
</dbReference>
<evidence type="ECO:0000256" key="5">
    <source>
        <dbReference type="ARBA" id="ARBA00022737"/>
    </source>
</evidence>
<evidence type="ECO:0000256" key="6">
    <source>
        <dbReference type="ARBA" id="ARBA00022771"/>
    </source>
</evidence>
<reference evidence="11" key="1">
    <citation type="submission" date="2022-12" db="EMBL/GenBank/DDBJ databases">
        <authorList>
            <person name="Petersen C."/>
        </authorList>
    </citation>
    <scope>NUCLEOTIDE SEQUENCE</scope>
    <source>
        <strain evidence="11">IBT 16125</strain>
    </source>
</reference>
<dbReference type="InterPro" id="IPR002867">
    <property type="entry name" value="IBR_dom"/>
</dbReference>
<dbReference type="GO" id="GO:0008270">
    <property type="term" value="F:zinc ion binding"/>
    <property type="evidence" value="ECO:0007669"/>
    <property type="project" value="UniProtKB-KW"/>
</dbReference>
<keyword evidence="4" id="KW-0479">Metal-binding</keyword>
<keyword evidence="12" id="KW-1185">Reference proteome</keyword>
<dbReference type="CDD" id="cd22584">
    <property type="entry name" value="Rcat_RBR_unk"/>
    <property type="match status" value="1"/>
</dbReference>
<dbReference type="InterPro" id="IPR017907">
    <property type="entry name" value="Znf_RING_CS"/>
</dbReference>
<evidence type="ECO:0000256" key="1">
    <source>
        <dbReference type="ARBA" id="ARBA00001798"/>
    </source>
</evidence>
<feature type="domain" description="RING-type" evidence="10">
    <location>
        <begin position="132"/>
        <end position="325"/>
    </location>
</feature>
<evidence type="ECO:0000256" key="3">
    <source>
        <dbReference type="ARBA" id="ARBA00022679"/>
    </source>
</evidence>
<dbReference type="EMBL" id="JAPVEA010000001">
    <property type="protein sequence ID" value="KAJ5464725.1"/>
    <property type="molecule type" value="Genomic_DNA"/>
</dbReference>
<proteinExistence type="predicted"/>
<keyword evidence="3" id="KW-0808">Transferase</keyword>
<evidence type="ECO:0000256" key="7">
    <source>
        <dbReference type="ARBA" id="ARBA00022786"/>
    </source>
</evidence>
<evidence type="ECO:0000313" key="12">
    <source>
        <dbReference type="Proteomes" id="UP001213681"/>
    </source>
</evidence>
<evidence type="ECO:0000313" key="11">
    <source>
        <dbReference type="EMBL" id="KAJ5464725.1"/>
    </source>
</evidence>
<comment type="catalytic activity">
    <reaction evidence="1">
        <text>[E2 ubiquitin-conjugating enzyme]-S-ubiquitinyl-L-cysteine + [acceptor protein]-L-lysine = [E2 ubiquitin-conjugating enzyme]-L-cysteine + [acceptor protein]-N(6)-ubiquitinyl-L-lysine.</text>
        <dbReference type="EC" id="2.3.2.31"/>
    </reaction>
</comment>
<dbReference type="InterPro" id="IPR031127">
    <property type="entry name" value="E3_UB_ligase_RBR"/>
</dbReference>
<keyword evidence="8" id="KW-0862">Zinc</keyword>
<dbReference type="RefSeq" id="XP_056771572.1">
    <property type="nucleotide sequence ID" value="XM_056903805.1"/>
</dbReference>
<evidence type="ECO:0000256" key="2">
    <source>
        <dbReference type="ARBA" id="ARBA00012251"/>
    </source>
</evidence>
<name>A0AAD6G7T8_9EURO</name>
<dbReference type="PROSITE" id="PS51873">
    <property type="entry name" value="TRIAD"/>
    <property type="match status" value="1"/>
</dbReference>
<gene>
    <name evidence="11" type="ORF">N7458_000411</name>
</gene>
<comment type="caution">
    <text evidence="11">The sequence shown here is derived from an EMBL/GenBank/DDBJ whole genome shotgun (WGS) entry which is preliminary data.</text>
</comment>
<reference evidence="11" key="2">
    <citation type="journal article" date="2023" name="IMA Fungus">
        <title>Comparative genomic study of the Penicillium genus elucidates a diverse pangenome and 15 lateral gene transfer events.</title>
        <authorList>
            <person name="Petersen C."/>
            <person name="Sorensen T."/>
            <person name="Nielsen M.R."/>
            <person name="Sondergaard T.E."/>
            <person name="Sorensen J.L."/>
            <person name="Fitzpatrick D.A."/>
            <person name="Frisvad J.C."/>
            <person name="Nielsen K.L."/>
        </authorList>
    </citation>
    <scope>NUCLEOTIDE SEQUENCE</scope>
    <source>
        <strain evidence="11">IBT 16125</strain>
    </source>
</reference>
<evidence type="ECO:0000256" key="9">
    <source>
        <dbReference type="SAM" id="MobiDB-lite"/>
    </source>
</evidence>
<dbReference type="Proteomes" id="UP001213681">
    <property type="component" value="Unassembled WGS sequence"/>
</dbReference>
<dbReference type="Gene3D" id="1.20.120.1750">
    <property type="match status" value="1"/>
</dbReference>
<dbReference type="Gene3D" id="3.30.40.10">
    <property type="entry name" value="Zinc/RING finger domain, C3HC4 (zinc finger)"/>
    <property type="match status" value="1"/>
</dbReference>
<dbReference type="CDD" id="cd20335">
    <property type="entry name" value="BRcat_RBR"/>
    <property type="match status" value="1"/>
</dbReference>
<evidence type="ECO:0000259" key="10">
    <source>
        <dbReference type="PROSITE" id="PS51873"/>
    </source>
</evidence>
<protein>
    <recommendedName>
        <fullName evidence="2">RBR-type E3 ubiquitin transferase</fullName>
        <ecNumber evidence="2">2.3.2.31</ecNumber>
    </recommendedName>
</protein>
<evidence type="ECO:0000256" key="4">
    <source>
        <dbReference type="ARBA" id="ARBA00022723"/>
    </source>
</evidence>
<dbReference type="EC" id="2.3.2.31" evidence="2"/>
<feature type="region of interest" description="Disordered" evidence="9">
    <location>
        <begin position="58"/>
        <end position="114"/>
    </location>
</feature>
<dbReference type="Pfam" id="PF01485">
    <property type="entry name" value="IBR"/>
    <property type="match status" value="1"/>
</dbReference>
<dbReference type="GO" id="GO:0016567">
    <property type="term" value="P:protein ubiquitination"/>
    <property type="evidence" value="ECO:0007669"/>
    <property type="project" value="InterPro"/>
</dbReference>
<keyword evidence="6" id="KW-0863">Zinc-finger</keyword>
<accession>A0AAD6G7T8</accession>
<dbReference type="InterPro" id="IPR013083">
    <property type="entry name" value="Znf_RING/FYVE/PHD"/>
</dbReference>
<sequence length="364" mass="39914">MSFAPFQFQFRVPAFDVGLQRRTRRTASTREQLSAFWKTIRTRHPPWVEAALLAGGNAPNPLQQIARPRGGAPQPEDAAPGASNTPDQPDPIAAAPVLPAITSGDDPAEDDEDKKLGFRERLKAVLKSGMSKKSPCVACDEPVKSTNLVSGGCEHQYCRPCIREMVKVAFLDRSMFPVRCCGQEIPAKQLVPALHLRVRKVYMALASERTTPPAERWYCPAANCRTWISPRFLHPGSKTQKCPYCRAVICSTCRDLAHGRQQCTEDPGLGAILDVARTQQWQRCYRCHSLVERRGGCPHIRCNCGAEFCYVCGAIWGTCHCWQAAEVLDDHPVWGGEGGPDRAMVVAALQVADDGPAGAVHADA</sequence>
<keyword evidence="7" id="KW-0833">Ubl conjugation pathway</keyword>
<dbReference type="InterPro" id="IPR044066">
    <property type="entry name" value="TRIAD_supradom"/>
</dbReference>
<dbReference type="GeneID" id="81594048"/>
<keyword evidence="5" id="KW-0677">Repeat</keyword>
<dbReference type="AlphaFoldDB" id="A0AAD6G7T8"/>
<dbReference type="PANTHER" id="PTHR11685">
    <property type="entry name" value="RBR FAMILY RING FINGER AND IBR DOMAIN-CONTAINING"/>
    <property type="match status" value="1"/>
</dbReference>
<dbReference type="PROSITE" id="PS00518">
    <property type="entry name" value="ZF_RING_1"/>
    <property type="match status" value="1"/>
</dbReference>
<evidence type="ECO:0000256" key="8">
    <source>
        <dbReference type="ARBA" id="ARBA00022833"/>
    </source>
</evidence>
<organism evidence="11 12">
    <name type="scientific">Penicillium daleae</name>
    <dbReference type="NCBI Taxonomy" id="63821"/>
    <lineage>
        <taxon>Eukaryota</taxon>
        <taxon>Fungi</taxon>
        <taxon>Dikarya</taxon>
        <taxon>Ascomycota</taxon>
        <taxon>Pezizomycotina</taxon>
        <taxon>Eurotiomycetes</taxon>
        <taxon>Eurotiomycetidae</taxon>
        <taxon>Eurotiales</taxon>
        <taxon>Aspergillaceae</taxon>
        <taxon>Penicillium</taxon>
    </lineage>
</organism>